<evidence type="ECO:0000256" key="1">
    <source>
        <dbReference type="ARBA" id="ARBA00004651"/>
    </source>
</evidence>
<protein>
    <submittedName>
        <fullName evidence="9">MFS transporter</fullName>
    </submittedName>
</protein>
<dbReference type="InterPro" id="IPR020846">
    <property type="entry name" value="MFS_dom"/>
</dbReference>
<evidence type="ECO:0000259" key="8">
    <source>
        <dbReference type="PROSITE" id="PS50850"/>
    </source>
</evidence>
<keyword evidence="5 7" id="KW-0472">Membrane</keyword>
<evidence type="ECO:0000256" key="4">
    <source>
        <dbReference type="ARBA" id="ARBA00022989"/>
    </source>
</evidence>
<reference evidence="9" key="1">
    <citation type="submission" date="2022-10" db="EMBL/GenBank/DDBJ databases">
        <title>The complete genomes of actinobacterial strains from the NBC collection.</title>
        <authorList>
            <person name="Joergensen T.S."/>
            <person name="Alvarez Arevalo M."/>
            <person name="Sterndorff E.B."/>
            <person name="Faurdal D."/>
            <person name="Vuksanovic O."/>
            <person name="Mourched A.-S."/>
            <person name="Charusanti P."/>
            <person name="Shaw S."/>
            <person name="Blin K."/>
            <person name="Weber T."/>
        </authorList>
    </citation>
    <scope>NUCLEOTIDE SEQUENCE</scope>
    <source>
        <strain evidence="9">NBC_00003</strain>
    </source>
</reference>
<keyword evidence="4 7" id="KW-1133">Transmembrane helix</keyword>
<feature type="transmembrane region" description="Helical" evidence="7">
    <location>
        <begin position="100"/>
        <end position="119"/>
    </location>
</feature>
<feature type="domain" description="Major facilitator superfamily (MFS) profile" evidence="8">
    <location>
        <begin position="219"/>
        <end position="428"/>
    </location>
</feature>
<feature type="transmembrane region" description="Helical" evidence="7">
    <location>
        <begin position="349"/>
        <end position="369"/>
    </location>
</feature>
<dbReference type="GO" id="GO:0005886">
    <property type="term" value="C:plasma membrane"/>
    <property type="evidence" value="ECO:0007669"/>
    <property type="project" value="UniProtKB-SubCell"/>
</dbReference>
<name>A0AAU2UZ81_9ACTN</name>
<dbReference type="PANTHER" id="PTHR23513">
    <property type="entry name" value="INTEGRAL MEMBRANE EFFLUX PROTEIN-RELATED"/>
    <property type="match status" value="1"/>
</dbReference>
<dbReference type="CDD" id="cd06173">
    <property type="entry name" value="MFS_MefA_like"/>
    <property type="match status" value="1"/>
</dbReference>
<feature type="compositionally biased region" description="Basic and acidic residues" evidence="6">
    <location>
        <begin position="414"/>
        <end position="428"/>
    </location>
</feature>
<dbReference type="Pfam" id="PF07690">
    <property type="entry name" value="MFS_1"/>
    <property type="match status" value="1"/>
</dbReference>
<dbReference type="PANTHER" id="PTHR23513:SF6">
    <property type="entry name" value="MAJOR FACILITATOR SUPERFAMILY ASSOCIATED DOMAIN-CONTAINING PROTEIN"/>
    <property type="match status" value="1"/>
</dbReference>
<feature type="transmembrane region" description="Helical" evidence="7">
    <location>
        <begin position="308"/>
        <end position="328"/>
    </location>
</feature>
<dbReference type="GO" id="GO:0022857">
    <property type="term" value="F:transmembrane transporter activity"/>
    <property type="evidence" value="ECO:0007669"/>
    <property type="project" value="InterPro"/>
</dbReference>
<feature type="transmembrane region" description="Helical" evidence="7">
    <location>
        <begin position="375"/>
        <end position="395"/>
    </location>
</feature>
<evidence type="ECO:0000313" key="9">
    <source>
        <dbReference type="EMBL" id="WTW60200.1"/>
    </source>
</evidence>
<feature type="transmembrane region" description="Helical" evidence="7">
    <location>
        <begin position="284"/>
        <end position="302"/>
    </location>
</feature>
<evidence type="ECO:0000256" key="7">
    <source>
        <dbReference type="SAM" id="Phobius"/>
    </source>
</evidence>
<evidence type="ECO:0000256" key="3">
    <source>
        <dbReference type="ARBA" id="ARBA00022692"/>
    </source>
</evidence>
<proteinExistence type="predicted"/>
<dbReference type="EMBL" id="CP108318">
    <property type="protein sequence ID" value="WTW60200.1"/>
    <property type="molecule type" value="Genomic_DNA"/>
</dbReference>
<feature type="region of interest" description="Disordered" evidence="6">
    <location>
        <begin position="404"/>
        <end position="428"/>
    </location>
</feature>
<keyword evidence="3 7" id="KW-0812">Transmembrane</keyword>
<dbReference type="AlphaFoldDB" id="A0AAU2UZ81"/>
<evidence type="ECO:0000256" key="2">
    <source>
        <dbReference type="ARBA" id="ARBA00022475"/>
    </source>
</evidence>
<dbReference type="SUPFAM" id="SSF103473">
    <property type="entry name" value="MFS general substrate transporter"/>
    <property type="match status" value="1"/>
</dbReference>
<dbReference type="InterPro" id="IPR011701">
    <property type="entry name" value="MFS"/>
</dbReference>
<sequence>MPRLVEVPGYVRFWTASAVSAFGSQVTGLALQILTAVALSASATEVGIVNAARWVPYLLFGLIAGVVVDRCRRKPMMVATDLARAVLLGAIPGLYALDRLSIPALCLFVFAFGVLSLLFEAANQSYVPQLVPKELLNAGYARVEQAGAVAGSTGPLIAGVLIKLVGAPLAVLVDALSYLMSGLLLSSLKAPDPVPDRARRSLGAELREGVAWVYRHRTLASIALTSHAMLLFNSMVSTVFLVFALHDLKIGEFGLGATYAFASVGAVIGGALSGRVARRLDVGATLIVFRLVAAVGWLPLVLAERGPWALASVSLGFFLVSLAIGIESPVEMSYRQAVTPDRLRGRMNATIRSMNWGMVAVGAPLGGVLADQVSYRFALWIGLSGAVVQALVLTVSPTRTARTADELDPSTTDLTRHGAEAAAGESKD</sequence>
<dbReference type="InterPro" id="IPR036259">
    <property type="entry name" value="MFS_trans_sf"/>
</dbReference>
<evidence type="ECO:0000256" key="5">
    <source>
        <dbReference type="ARBA" id="ARBA00023136"/>
    </source>
</evidence>
<evidence type="ECO:0000256" key="6">
    <source>
        <dbReference type="SAM" id="MobiDB-lite"/>
    </source>
</evidence>
<keyword evidence="2" id="KW-1003">Cell membrane</keyword>
<feature type="transmembrane region" description="Helical" evidence="7">
    <location>
        <begin position="156"/>
        <end position="179"/>
    </location>
</feature>
<dbReference type="PROSITE" id="PS50850">
    <property type="entry name" value="MFS"/>
    <property type="match status" value="1"/>
</dbReference>
<organism evidence="9">
    <name type="scientific">Streptomyces sp. NBC_00003</name>
    <dbReference type="NCBI Taxonomy" id="2903608"/>
    <lineage>
        <taxon>Bacteria</taxon>
        <taxon>Bacillati</taxon>
        <taxon>Actinomycetota</taxon>
        <taxon>Actinomycetes</taxon>
        <taxon>Kitasatosporales</taxon>
        <taxon>Streptomycetaceae</taxon>
        <taxon>Streptomyces</taxon>
    </lineage>
</organism>
<feature type="transmembrane region" description="Helical" evidence="7">
    <location>
        <begin position="12"/>
        <end position="39"/>
    </location>
</feature>
<gene>
    <name evidence="9" type="ORF">OG549_05840</name>
</gene>
<accession>A0AAU2UZ81</accession>
<comment type="subcellular location">
    <subcellularLocation>
        <location evidence="1">Cell membrane</location>
        <topology evidence="1">Multi-pass membrane protein</topology>
    </subcellularLocation>
</comment>
<feature type="transmembrane region" description="Helical" evidence="7">
    <location>
        <begin position="250"/>
        <end position="272"/>
    </location>
</feature>
<dbReference type="Gene3D" id="1.20.1250.20">
    <property type="entry name" value="MFS general substrate transporter like domains"/>
    <property type="match status" value="1"/>
</dbReference>
<feature type="transmembrane region" description="Helical" evidence="7">
    <location>
        <begin position="51"/>
        <end position="68"/>
    </location>
</feature>
<feature type="transmembrane region" description="Helical" evidence="7">
    <location>
        <begin position="222"/>
        <end position="244"/>
    </location>
</feature>